<organism evidence="2 3">
    <name type="scientific">Usitatibacter palustris</name>
    <dbReference type="NCBI Taxonomy" id="2732487"/>
    <lineage>
        <taxon>Bacteria</taxon>
        <taxon>Pseudomonadati</taxon>
        <taxon>Pseudomonadota</taxon>
        <taxon>Betaproteobacteria</taxon>
        <taxon>Nitrosomonadales</taxon>
        <taxon>Usitatibacteraceae</taxon>
        <taxon>Usitatibacter</taxon>
    </lineage>
</organism>
<dbReference type="RefSeq" id="WP_171165378.1">
    <property type="nucleotide sequence ID" value="NZ_CP053073.1"/>
</dbReference>
<evidence type="ECO:0000313" key="2">
    <source>
        <dbReference type="EMBL" id="QJR16881.1"/>
    </source>
</evidence>
<gene>
    <name evidence="2" type="ORF">DSM104440_03717</name>
</gene>
<evidence type="ECO:0000313" key="3">
    <source>
        <dbReference type="Proteomes" id="UP000503096"/>
    </source>
</evidence>
<dbReference type="KEGG" id="upl:DSM104440_03717"/>
<feature type="chain" id="PRO_5026829516" evidence="1">
    <location>
        <begin position="23"/>
        <end position="259"/>
    </location>
</feature>
<reference evidence="2 3" key="1">
    <citation type="submission" date="2020-04" db="EMBL/GenBank/DDBJ databases">
        <title>Usitatibacter rugosus gen. nov., sp. nov. and Usitatibacter palustris sp. nov., novel members of Usitatibacteraceae fam. nov. within the order Nitrosomonadales isolated from soil.</title>
        <authorList>
            <person name="Huber K.J."/>
            <person name="Neumann-Schaal M."/>
            <person name="Geppert A."/>
            <person name="Luckner M."/>
            <person name="Wanner G."/>
            <person name="Overmann J."/>
        </authorList>
    </citation>
    <scope>NUCLEOTIDE SEQUENCE [LARGE SCALE GENOMIC DNA]</scope>
    <source>
        <strain evidence="2 3">Swamp67</strain>
    </source>
</reference>
<evidence type="ECO:0000256" key="1">
    <source>
        <dbReference type="SAM" id="SignalP"/>
    </source>
</evidence>
<dbReference type="AlphaFoldDB" id="A0A6M4HBC9"/>
<name>A0A6M4HBC9_9PROT</name>
<dbReference type="EMBL" id="CP053073">
    <property type="protein sequence ID" value="QJR16881.1"/>
    <property type="molecule type" value="Genomic_DNA"/>
</dbReference>
<feature type="signal peptide" evidence="1">
    <location>
        <begin position="1"/>
        <end position="22"/>
    </location>
</feature>
<accession>A0A6M4HBC9</accession>
<keyword evidence="1" id="KW-0732">Signal</keyword>
<dbReference type="InParanoid" id="A0A6M4HBC9"/>
<keyword evidence="3" id="KW-1185">Reference proteome</keyword>
<dbReference type="Proteomes" id="UP000503096">
    <property type="component" value="Chromosome"/>
</dbReference>
<protein>
    <submittedName>
        <fullName evidence="2">Uncharacterized protein</fullName>
    </submittedName>
</protein>
<proteinExistence type="predicted"/>
<sequence>MSTHIRCLLAGLLLAGALDSRAANFTDLWWNAQESGTGAQIVQQGETAFVTLFVYGANGEPLWLVAPDARAYAYSAGGLPQFRGTLYRTRGSAFSGPWDASKSETIAVGTLYVSPTELATIKVDYEVNNISVQKTFTRLTWEIPIAAANYAGNFRLRYSQPGGPPYGTMYYDAEFLMYVENGEGLMRVTSDVKGTCNYRGPYKQEGRYGSFSGQYECANGDTGSFGITRLEFTDGGVTGTISDTGRDGLGVGRFGAVRQ</sequence>